<comment type="caution">
    <text evidence="2">The sequence shown here is derived from an EMBL/GenBank/DDBJ whole genome shotgun (WGS) entry which is preliminary data.</text>
</comment>
<evidence type="ECO:0000313" key="3">
    <source>
        <dbReference type="Proteomes" id="UP000827986"/>
    </source>
</evidence>
<organism evidence="2 3">
    <name type="scientific">Mauremys mutica</name>
    <name type="common">yellowpond turtle</name>
    <dbReference type="NCBI Taxonomy" id="74926"/>
    <lineage>
        <taxon>Eukaryota</taxon>
        <taxon>Metazoa</taxon>
        <taxon>Chordata</taxon>
        <taxon>Craniata</taxon>
        <taxon>Vertebrata</taxon>
        <taxon>Euteleostomi</taxon>
        <taxon>Archelosauria</taxon>
        <taxon>Testudinata</taxon>
        <taxon>Testudines</taxon>
        <taxon>Cryptodira</taxon>
        <taxon>Durocryptodira</taxon>
        <taxon>Testudinoidea</taxon>
        <taxon>Geoemydidae</taxon>
        <taxon>Geoemydinae</taxon>
        <taxon>Mauremys</taxon>
    </lineage>
</organism>
<dbReference type="Proteomes" id="UP000827986">
    <property type="component" value="Unassembled WGS sequence"/>
</dbReference>
<gene>
    <name evidence="2" type="ORF">KIL84_007115</name>
</gene>
<sequence length="65" mass="6975">MDSSEQGEEREVEGGIETDSEGTGVGGDTPESQEACSQELFSSQEEASQSQHLELGEEESQEQVP</sequence>
<keyword evidence="3" id="KW-1185">Reference proteome</keyword>
<name>A0A9D3X2G4_9SAUR</name>
<dbReference type="EMBL" id="JAHDVG010000483">
    <property type="protein sequence ID" value="KAH1171497.1"/>
    <property type="molecule type" value="Genomic_DNA"/>
</dbReference>
<evidence type="ECO:0000313" key="2">
    <source>
        <dbReference type="EMBL" id="KAH1171497.1"/>
    </source>
</evidence>
<reference evidence="2" key="1">
    <citation type="submission" date="2021-09" db="EMBL/GenBank/DDBJ databases">
        <title>The genome of Mauremys mutica provides insights into the evolution of semi-aquatic lifestyle.</title>
        <authorList>
            <person name="Gong S."/>
            <person name="Gao Y."/>
        </authorList>
    </citation>
    <scope>NUCLEOTIDE SEQUENCE</scope>
    <source>
        <strain evidence="2">MM-2020</strain>
        <tissue evidence="2">Muscle</tissue>
    </source>
</reference>
<accession>A0A9D3X2G4</accession>
<feature type="non-terminal residue" evidence="2">
    <location>
        <position position="65"/>
    </location>
</feature>
<dbReference type="AlphaFoldDB" id="A0A9D3X2G4"/>
<feature type="compositionally biased region" description="Polar residues" evidence="1">
    <location>
        <begin position="30"/>
        <end position="52"/>
    </location>
</feature>
<protein>
    <submittedName>
        <fullName evidence="2">Uncharacterized protein</fullName>
    </submittedName>
</protein>
<feature type="compositionally biased region" description="Acidic residues" evidence="1">
    <location>
        <begin position="56"/>
        <end position="65"/>
    </location>
</feature>
<proteinExistence type="predicted"/>
<feature type="region of interest" description="Disordered" evidence="1">
    <location>
        <begin position="1"/>
        <end position="65"/>
    </location>
</feature>
<evidence type="ECO:0000256" key="1">
    <source>
        <dbReference type="SAM" id="MobiDB-lite"/>
    </source>
</evidence>